<name>A0A2P9E5R0_ECOLX</name>
<proteinExistence type="predicted"/>
<accession>A0A2P9E5R0</accession>
<sequence>MSSDFFMQLSEALARTHINRLTEFTCLADVLEPELIQSCLDSHGVASLRRRKLPMDAMIWAVIGMALFRGESVRSLINKLDIVLPQEVDYVARSAVTQARKRLGSDVVQDVFKRSAKTWHERAEHPHWCGLNLYGVDGVVWRTPDSEQNNQAFAKTANASGDAAYPQIRMVCMMELSSHLVLNSAFDSVAVSEMNLAAELISSIPNNSLTLFDRGFYSLGLLHAWQQAQPNSHWLLPLKKGTQYEVVRSLGKHDQLVRLTTTPQARKKWPMLPENIEARLLTKTIKGKSVSILTSLTDPLRYPGAEIADLYAHRWEIEVGYREMKQHLLESRFTLRSQLPELVIQELWGVLLAYNLIRYKMVLMAKSLPSLHPNQLSFRDASSYIIFKLTQLSSQTPGNVPRDVLDIVRNARQFKLDGKRDRAYPRALKMSKNKYPIKPKKNAVHTK</sequence>
<dbReference type="PANTHER" id="PTHR37529:SF1">
    <property type="entry name" value="TRANSPOSASE INSG FOR INSERTION SEQUENCE ELEMENT IS4-RELATED"/>
    <property type="match status" value="1"/>
</dbReference>
<evidence type="ECO:0000259" key="1">
    <source>
        <dbReference type="Pfam" id="PF01609"/>
    </source>
</evidence>
<dbReference type="GO" id="GO:0004803">
    <property type="term" value="F:transposase activity"/>
    <property type="evidence" value="ECO:0007669"/>
    <property type="project" value="InterPro"/>
</dbReference>
<keyword evidence="3" id="KW-0614">Plasmid</keyword>
<protein>
    <submittedName>
        <fullName evidence="3">Transposase, IS4 family</fullName>
    </submittedName>
</protein>
<dbReference type="NCBIfam" id="NF033592">
    <property type="entry name" value="transpos_IS4_1"/>
    <property type="match status" value="1"/>
</dbReference>
<dbReference type="EMBL" id="LT985249">
    <property type="protein sequence ID" value="SPD98728.1"/>
    <property type="molecule type" value="Genomic_DNA"/>
</dbReference>
<dbReference type="InterPro" id="IPR024473">
    <property type="entry name" value="Transposases_IS4_N"/>
</dbReference>
<dbReference type="GO" id="GO:0003677">
    <property type="term" value="F:DNA binding"/>
    <property type="evidence" value="ECO:0007669"/>
    <property type="project" value="InterPro"/>
</dbReference>
<gene>
    <name evidence="3" type="primary">insG</name>
    <name evidence="3" type="ORF">RCS46_P0153</name>
</gene>
<dbReference type="Pfam" id="PF01609">
    <property type="entry name" value="DDE_Tnp_1"/>
    <property type="match status" value="1"/>
</dbReference>
<feature type="domain" description="Transposase IS4 N-terminal" evidence="2">
    <location>
        <begin position="23"/>
        <end position="113"/>
    </location>
</feature>
<dbReference type="InterPro" id="IPR002559">
    <property type="entry name" value="Transposase_11"/>
</dbReference>
<feature type="domain" description="Transposase IS4-like" evidence="1">
    <location>
        <begin position="136"/>
        <end position="356"/>
    </location>
</feature>
<reference evidence="3" key="1">
    <citation type="submission" date="2018-02" db="EMBL/GenBank/DDBJ databases">
        <authorList>
            <person name="Cohen D.B."/>
            <person name="Kent A.D."/>
        </authorList>
    </citation>
    <scope>NUCLEOTIDE SEQUENCE</scope>
    <source>
        <strain evidence="3">195</strain>
    </source>
</reference>
<dbReference type="InterPro" id="IPR012337">
    <property type="entry name" value="RNaseH-like_sf"/>
</dbReference>
<dbReference type="PANTHER" id="PTHR37529">
    <property type="entry name" value="TRANSPOSASE INSG FOR INSERTION SEQUENCE ELEMENT IS4-RELATED"/>
    <property type="match status" value="1"/>
</dbReference>
<dbReference type="InterPro" id="IPR047952">
    <property type="entry name" value="Transpos_IS4"/>
</dbReference>
<evidence type="ECO:0000259" key="2">
    <source>
        <dbReference type="Pfam" id="PF13006"/>
    </source>
</evidence>
<dbReference type="AlphaFoldDB" id="A0A2P9E5R0"/>
<dbReference type="Pfam" id="PF13006">
    <property type="entry name" value="Nterm_IS4"/>
    <property type="match status" value="1"/>
</dbReference>
<dbReference type="SUPFAM" id="SSF53098">
    <property type="entry name" value="Ribonuclease H-like"/>
    <property type="match status" value="1"/>
</dbReference>
<dbReference type="GO" id="GO:0006313">
    <property type="term" value="P:DNA transposition"/>
    <property type="evidence" value="ECO:0007669"/>
    <property type="project" value="InterPro"/>
</dbReference>
<evidence type="ECO:0000313" key="3">
    <source>
        <dbReference type="EMBL" id="SPD98728.1"/>
    </source>
</evidence>
<organism evidence="3">
    <name type="scientific">Escherichia coli</name>
    <dbReference type="NCBI Taxonomy" id="562"/>
    <lineage>
        <taxon>Bacteria</taxon>
        <taxon>Pseudomonadati</taxon>
        <taxon>Pseudomonadota</taxon>
        <taxon>Gammaproteobacteria</taxon>
        <taxon>Enterobacterales</taxon>
        <taxon>Enterobacteriaceae</taxon>
        <taxon>Escherichia</taxon>
    </lineage>
</organism>
<geneLocation type="plasmid" evidence="3">
    <name>RCS46_p</name>
</geneLocation>